<proteinExistence type="predicted"/>
<comment type="caution">
    <text evidence="1">The sequence shown here is derived from an EMBL/GenBank/DDBJ whole genome shotgun (WGS) entry which is preliminary data.</text>
</comment>
<accession>A0A543G199</accession>
<name>A0A543G199_9FLAO</name>
<dbReference type="Proteomes" id="UP000320773">
    <property type="component" value="Unassembled WGS sequence"/>
</dbReference>
<reference evidence="1 2" key="1">
    <citation type="submission" date="2019-06" db="EMBL/GenBank/DDBJ databases">
        <title>Genomic Encyclopedia of Archaeal and Bacterial Type Strains, Phase II (KMG-II): from individual species to whole genera.</title>
        <authorList>
            <person name="Goeker M."/>
        </authorList>
    </citation>
    <scope>NUCLEOTIDE SEQUENCE [LARGE SCALE GENOMIC DNA]</scope>
    <source>
        <strain evidence="1 2">DSM 24789</strain>
    </source>
</reference>
<dbReference type="RefSeq" id="WP_089080508.1">
    <property type="nucleotide sequence ID" value="NZ_VFPJ01000001.1"/>
</dbReference>
<evidence type="ECO:0000313" key="1">
    <source>
        <dbReference type="EMBL" id="TQM39804.1"/>
    </source>
</evidence>
<sequence>MKPCQHTEDSYCLQLENDYCRSDECKGCNHKDTSIIVLEVVATCEKTALQCDNCGEIVTEPKTDCR</sequence>
<gene>
    <name evidence="1" type="ORF">BC670_0635</name>
</gene>
<evidence type="ECO:0000313" key="2">
    <source>
        <dbReference type="Proteomes" id="UP000320773"/>
    </source>
</evidence>
<protein>
    <submittedName>
        <fullName evidence="1">Uncharacterized protein</fullName>
    </submittedName>
</protein>
<organism evidence="1 2">
    <name type="scientific">Flavobacterium branchiophilum</name>
    <dbReference type="NCBI Taxonomy" id="55197"/>
    <lineage>
        <taxon>Bacteria</taxon>
        <taxon>Pseudomonadati</taxon>
        <taxon>Bacteroidota</taxon>
        <taxon>Flavobacteriia</taxon>
        <taxon>Flavobacteriales</taxon>
        <taxon>Flavobacteriaceae</taxon>
        <taxon>Flavobacterium</taxon>
    </lineage>
</organism>
<dbReference type="AlphaFoldDB" id="A0A543G199"/>
<dbReference type="EMBL" id="VFPJ01000001">
    <property type="protein sequence ID" value="TQM39804.1"/>
    <property type="molecule type" value="Genomic_DNA"/>
</dbReference>